<evidence type="ECO:0000313" key="10">
    <source>
        <dbReference type="EMBL" id="NRF69224.1"/>
    </source>
</evidence>
<dbReference type="InterPro" id="IPR005467">
    <property type="entry name" value="His_kinase_dom"/>
</dbReference>
<dbReference type="SMART" id="SM00387">
    <property type="entry name" value="HATPase_c"/>
    <property type="match status" value="1"/>
</dbReference>
<evidence type="ECO:0000259" key="7">
    <source>
        <dbReference type="PROSITE" id="PS50109"/>
    </source>
</evidence>
<dbReference type="SUPFAM" id="SSF52172">
    <property type="entry name" value="CheY-like"/>
    <property type="match status" value="1"/>
</dbReference>
<dbReference type="InterPro" id="IPR000700">
    <property type="entry name" value="PAS-assoc_C"/>
</dbReference>
<dbReference type="Gene3D" id="3.30.565.10">
    <property type="entry name" value="Histidine kinase-like ATPase, C-terminal domain"/>
    <property type="match status" value="1"/>
</dbReference>
<feature type="domain" description="PAC" evidence="9">
    <location>
        <begin position="223"/>
        <end position="274"/>
    </location>
</feature>
<dbReference type="InterPro" id="IPR004358">
    <property type="entry name" value="Sig_transdc_His_kin-like_C"/>
</dbReference>
<sequence length="660" mass="70435">MTRNPEAIVALTPPNVDPASLDAVLAGVLRGSWLGVVLLAPDGRLRWANLAAAALLGGQPETLQGRGLRSFFTEDEAQQPALERLEACLASGEALHPGFELQLRGAPRWLRLELQRLPPEQRAAQQLGGALALIDVTEQRRLREEAGREGQLLREAARLGHIGAWDFDYLAYRLRWSEETFAIHDLPPGAEPDPEAALAFYDDSSQRRVRAAMREALIHGTPFDLPLSLVSATGQAKRVRLIGSAQCDQGRVVRVAGLFHDITEREQHAQALLDKAAAESASRAKSEFLSRVSHELRTPLNGVLGFAQLLQHRAGELPGWTAEPLRLIRQAGDHLLTLIDDMLDLGSIESGAPRLTLRAVALDAVVGEALRLVAPQALAAGVVLRPWTLNGAWVEADPTRLRQVLLNLLSNAIKYNRPGGDVRLLQHEGPEGLTLRIIDSGTGISAERRRELFQPFNRLGAEGGAVPGSGLGLTIARHLAEAMGGRLELAPAPPAGAPAGTEMRVVLRRADPAPAAAAPPAVDAAADGAGTCHVLYVEDHPVNAMLVREALAVQQPRHRLRIAETGEEGLAMVAEERPDVVLLDLNLPGADGYAVLAQLRADAATAGLPCVAVSADAMPEEVARARAAGFDDYWTKPLAMIGLAERIAAIAASGSARAPG</sequence>
<evidence type="ECO:0000313" key="11">
    <source>
        <dbReference type="Proteomes" id="UP000737171"/>
    </source>
</evidence>
<dbReference type="CDD" id="cd00082">
    <property type="entry name" value="HisKA"/>
    <property type="match status" value="1"/>
</dbReference>
<gene>
    <name evidence="10" type="ORF">HLB44_19695</name>
</gene>
<dbReference type="Pfam" id="PF08448">
    <property type="entry name" value="PAS_4"/>
    <property type="match status" value="1"/>
</dbReference>
<dbReference type="SMART" id="SM00091">
    <property type="entry name" value="PAS"/>
    <property type="match status" value="1"/>
</dbReference>
<dbReference type="InterPro" id="IPR003661">
    <property type="entry name" value="HisK_dim/P_dom"/>
</dbReference>
<feature type="domain" description="Histidine kinase" evidence="7">
    <location>
        <begin position="291"/>
        <end position="511"/>
    </location>
</feature>
<dbReference type="Pfam" id="PF02518">
    <property type="entry name" value="HATPase_c"/>
    <property type="match status" value="1"/>
</dbReference>
<feature type="domain" description="Response regulatory" evidence="8">
    <location>
        <begin position="533"/>
        <end position="651"/>
    </location>
</feature>
<dbReference type="NCBIfam" id="TIGR00229">
    <property type="entry name" value="sensory_box"/>
    <property type="match status" value="1"/>
</dbReference>
<dbReference type="PROSITE" id="PS50110">
    <property type="entry name" value="RESPONSE_REGULATORY"/>
    <property type="match status" value="1"/>
</dbReference>
<dbReference type="InterPro" id="IPR036890">
    <property type="entry name" value="HATPase_C_sf"/>
</dbReference>
<dbReference type="PANTHER" id="PTHR43047:SF72">
    <property type="entry name" value="OSMOSENSING HISTIDINE PROTEIN KINASE SLN1"/>
    <property type="match status" value="1"/>
</dbReference>
<evidence type="ECO:0000256" key="3">
    <source>
        <dbReference type="ARBA" id="ARBA00022553"/>
    </source>
</evidence>
<dbReference type="SUPFAM" id="SSF55785">
    <property type="entry name" value="PYP-like sensor domain (PAS domain)"/>
    <property type="match status" value="2"/>
</dbReference>
<dbReference type="InterPro" id="IPR036097">
    <property type="entry name" value="HisK_dim/P_sf"/>
</dbReference>
<keyword evidence="11" id="KW-1185">Reference proteome</keyword>
<evidence type="ECO:0000256" key="6">
    <source>
        <dbReference type="PROSITE-ProRule" id="PRU00169"/>
    </source>
</evidence>
<proteinExistence type="predicted"/>
<dbReference type="InterPro" id="IPR000014">
    <property type="entry name" value="PAS"/>
</dbReference>
<dbReference type="Proteomes" id="UP000737171">
    <property type="component" value="Unassembled WGS sequence"/>
</dbReference>
<dbReference type="InterPro" id="IPR013656">
    <property type="entry name" value="PAS_4"/>
</dbReference>
<reference evidence="10 11" key="1">
    <citation type="submission" date="2020-05" db="EMBL/GenBank/DDBJ databases">
        <title>Aquincola sp. isolate from soil.</title>
        <authorList>
            <person name="Han J."/>
            <person name="Kim D.-U."/>
        </authorList>
    </citation>
    <scope>NUCLEOTIDE SEQUENCE [LARGE SCALE GENOMIC DNA]</scope>
    <source>
        <strain evidence="10 11">S2</strain>
    </source>
</reference>
<comment type="caution">
    <text evidence="10">The sequence shown here is derived from an EMBL/GenBank/DDBJ whole genome shotgun (WGS) entry which is preliminary data.</text>
</comment>
<dbReference type="RefSeq" id="WP_173125746.1">
    <property type="nucleotide sequence ID" value="NZ_JABRWJ010000006.1"/>
</dbReference>
<dbReference type="SMART" id="SM00448">
    <property type="entry name" value="REC"/>
    <property type="match status" value="1"/>
</dbReference>
<accession>A0ABX2EKU3</accession>
<keyword evidence="4" id="KW-0808">Transferase</keyword>
<dbReference type="Pfam" id="PF00072">
    <property type="entry name" value="Response_reg"/>
    <property type="match status" value="1"/>
</dbReference>
<dbReference type="EMBL" id="JABRWJ010000006">
    <property type="protein sequence ID" value="NRF69224.1"/>
    <property type="molecule type" value="Genomic_DNA"/>
</dbReference>
<comment type="catalytic activity">
    <reaction evidence="1">
        <text>ATP + protein L-histidine = ADP + protein N-phospho-L-histidine.</text>
        <dbReference type="EC" id="2.7.13.3"/>
    </reaction>
</comment>
<dbReference type="InterPro" id="IPR035965">
    <property type="entry name" value="PAS-like_dom_sf"/>
</dbReference>
<dbReference type="InterPro" id="IPR001789">
    <property type="entry name" value="Sig_transdc_resp-reg_receiver"/>
</dbReference>
<dbReference type="EC" id="2.7.13.3" evidence="2"/>
<dbReference type="InterPro" id="IPR003594">
    <property type="entry name" value="HATPase_dom"/>
</dbReference>
<dbReference type="PANTHER" id="PTHR43047">
    <property type="entry name" value="TWO-COMPONENT HISTIDINE PROTEIN KINASE"/>
    <property type="match status" value="1"/>
</dbReference>
<dbReference type="PRINTS" id="PR00344">
    <property type="entry name" value="BCTRLSENSOR"/>
</dbReference>
<dbReference type="InterPro" id="IPR011006">
    <property type="entry name" value="CheY-like_superfamily"/>
</dbReference>
<evidence type="ECO:0000256" key="2">
    <source>
        <dbReference type="ARBA" id="ARBA00012438"/>
    </source>
</evidence>
<keyword evidence="3 6" id="KW-0597">Phosphoprotein</keyword>
<organism evidence="10 11">
    <name type="scientific">Pseudaquabacterium terrae</name>
    <dbReference type="NCBI Taxonomy" id="2732868"/>
    <lineage>
        <taxon>Bacteria</taxon>
        <taxon>Pseudomonadati</taxon>
        <taxon>Pseudomonadota</taxon>
        <taxon>Betaproteobacteria</taxon>
        <taxon>Burkholderiales</taxon>
        <taxon>Sphaerotilaceae</taxon>
        <taxon>Pseudaquabacterium</taxon>
    </lineage>
</organism>
<protein>
    <recommendedName>
        <fullName evidence="2">histidine kinase</fullName>
        <ecNumber evidence="2">2.7.13.3</ecNumber>
    </recommendedName>
</protein>
<evidence type="ECO:0000259" key="8">
    <source>
        <dbReference type="PROSITE" id="PS50110"/>
    </source>
</evidence>
<dbReference type="Pfam" id="PF00512">
    <property type="entry name" value="HisKA"/>
    <property type="match status" value="1"/>
</dbReference>
<dbReference type="SUPFAM" id="SSF55874">
    <property type="entry name" value="ATPase domain of HSP90 chaperone/DNA topoisomerase II/histidine kinase"/>
    <property type="match status" value="1"/>
</dbReference>
<dbReference type="PROSITE" id="PS50113">
    <property type="entry name" value="PAC"/>
    <property type="match status" value="1"/>
</dbReference>
<dbReference type="SMART" id="SM00388">
    <property type="entry name" value="HisKA"/>
    <property type="match status" value="1"/>
</dbReference>
<dbReference type="PROSITE" id="PS50109">
    <property type="entry name" value="HIS_KIN"/>
    <property type="match status" value="1"/>
</dbReference>
<name>A0ABX2EKU3_9BURK</name>
<dbReference type="Gene3D" id="3.40.50.2300">
    <property type="match status" value="1"/>
</dbReference>
<evidence type="ECO:0000256" key="4">
    <source>
        <dbReference type="ARBA" id="ARBA00022679"/>
    </source>
</evidence>
<feature type="modified residue" description="4-aspartylphosphate" evidence="6">
    <location>
        <position position="584"/>
    </location>
</feature>
<keyword evidence="5" id="KW-0418">Kinase</keyword>
<evidence type="ECO:0000256" key="1">
    <source>
        <dbReference type="ARBA" id="ARBA00000085"/>
    </source>
</evidence>
<evidence type="ECO:0000259" key="9">
    <source>
        <dbReference type="PROSITE" id="PS50113"/>
    </source>
</evidence>
<dbReference type="Gene3D" id="1.10.287.130">
    <property type="match status" value="1"/>
</dbReference>
<dbReference type="SUPFAM" id="SSF47384">
    <property type="entry name" value="Homodimeric domain of signal transducing histidine kinase"/>
    <property type="match status" value="1"/>
</dbReference>
<dbReference type="Gene3D" id="3.30.450.20">
    <property type="entry name" value="PAS domain"/>
    <property type="match status" value="2"/>
</dbReference>
<evidence type="ECO:0000256" key="5">
    <source>
        <dbReference type="ARBA" id="ARBA00022777"/>
    </source>
</evidence>